<dbReference type="EMBL" id="JBHTHQ010000025">
    <property type="protein sequence ID" value="MFD0705619.1"/>
    <property type="molecule type" value="Genomic_DNA"/>
</dbReference>
<comment type="caution">
    <text evidence="2">The sequence shown here is derived from an EMBL/GenBank/DDBJ whole genome shotgun (WGS) entry which is preliminary data.</text>
</comment>
<evidence type="ECO:0000256" key="1">
    <source>
        <dbReference type="SAM" id="Phobius"/>
    </source>
</evidence>
<name>A0ABW2Y8L8_9BIFI</name>
<organism evidence="2 3">
    <name type="scientific">Alloscardovia venturai</name>
    <dbReference type="NCBI Taxonomy" id="1769421"/>
    <lineage>
        <taxon>Bacteria</taxon>
        <taxon>Bacillati</taxon>
        <taxon>Actinomycetota</taxon>
        <taxon>Actinomycetes</taxon>
        <taxon>Bifidobacteriales</taxon>
        <taxon>Bifidobacteriaceae</taxon>
        <taxon>Alloscardovia</taxon>
    </lineage>
</organism>
<accession>A0ABW2Y8L8</accession>
<feature type="transmembrane region" description="Helical" evidence="1">
    <location>
        <begin position="47"/>
        <end position="67"/>
    </location>
</feature>
<keyword evidence="1" id="KW-0472">Membrane</keyword>
<evidence type="ECO:0000313" key="3">
    <source>
        <dbReference type="Proteomes" id="UP001597036"/>
    </source>
</evidence>
<gene>
    <name evidence="2" type="ORF">ACFQY8_07675</name>
</gene>
<dbReference type="RefSeq" id="WP_377939376.1">
    <property type="nucleotide sequence ID" value="NZ_JBHTHQ010000025.1"/>
</dbReference>
<sequence length="241" mass="27257">MTAKFFTATLMQDFAYKWAPLMLLCTILFLAVSYWTDAKYPRWRAALMWLALIIAFISQLPLPFAILVQPELAVATITSRPLTISRLVLMNAMSFLAMIVYMGVNMRPNFGLKQTDFVSPLPLKVQDKIREVKNKLTHKNVLPHDVNEYNDKASLKAGDYVGYDDTTRIDSFALGAYWAYTQTELTEKEKAQLVFQGENVEQIQQALRTVGDLRTASTVVTLSAPGREVLPGFEAFMNDEV</sequence>
<reference evidence="3" key="1">
    <citation type="journal article" date="2019" name="Int. J. Syst. Evol. Microbiol.">
        <title>The Global Catalogue of Microorganisms (GCM) 10K type strain sequencing project: providing services to taxonomists for standard genome sequencing and annotation.</title>
        <authorList>
            <consortium name="The Broad Institute Genomics Platform"/>
            <consortium name="The Broad Institute Genome Sequencing Center for Infectious Disease"/>
            <person name="Wu L."/>
            <person name="Ma J."/>
        </authorList>
    </citation>
    <scope>NUCLEOTIDE SEQUENCE [LARGE SCALE GENOMIC DNA]</scope>
    <source>
        <strain evidence="3">CCM 8604</strain>
    </source>
</reference>
<evidence type="ECO:0000313" key="2">
    <source>
        <dbReference type="EMBL" id="MFD0705619.1"/>
    </source>
</evidence>
<dbReference type="Proteomes" id="UP001597036">
    <property type="component" value="Unassembled WGS sequence"/>
</dbReference>
<protein>
    <submittedName>
        <fullName evidence="2">Uncharacterized protein</fullName>
    </submittedName>
</protein>
<keyword evidence="1" id="KW-0812">Transmembrane</keyword>
<proteinExistence type="predicted"/>
<keyword evidence="1" id="KW-1133">Transmembrane helix</keyword>
<keyword evidence="3" id="KW-1185">Reference proteome</keyword>
<feature type="transmembrane region" description="Helical" evidence="1">
    <location>
        <begin position="15"/>
        <end position="35"/>
    </location>
</feature>
<feature type="transmembrane region" description="Helical" evidence="1">
    <location>
        <begin position="87"/>
        <end position="104"/>
    </location>
</feature>